<comment type="similarity">
    <text evidence="2">Belongs to the SusD family.</text>
</comment>
<keyword evidence="10" id="KW-1185">Reference proteome</keyword>
<sequence length="456" mass="51341">MKKLKIYVWYIILISMACFNSCKKDWLDAKPNKALVVPTSIADYQTLLDNVTQMNANAPGLGVVSDDNFRLTDATYLGISEQERNAYIWGPTENFYGSDGNGDWYYAYSRILDDNVVLDGIKSLTVNSGSQTAFNNVNGSALFYRSLDLYNLAQEFCKPYQNPSAGTDLGLPLRLYSNVNLSVKQSSVKQTYDQLIGDLLKAAPLLPVTPLYPTRPSKTAVYALLSRVYLAQENYTKALAYADSSLQLQNTLIDFNQLTKAASNPITRFNKEVIFHYTLSGYLAFRTNRLIVDNQLYQSFNSNDLRKSIYFTTVSGNISFKGSYNGNLSFFGGLATDEMYLNRAECYARTGNSLAAMNDLNALLKTRWQTGTYTNMTAANANAALSLILTERRKELCFRAIRWTDLRRLNHDSRFQVTISRTVNGQNYTLPVNSPRYVLPLDEKEIVTGGLIQNQR</sequence>
<keyword evidence="5" id="KW-0998">Cell outer membrane</keyword>
<evidence type="ECO:0000256" key="5">
    <source>
        <dbReference type="ARBA" id="ARBA00023237"/>
    </source>
</evidence>
<feature type="domain" description="SusD-like N-terminal" evidence="8">
    <location>
        <begin position="25"/>
        <end position="230"/>
    </location>
</feature>
<evidence type="ECO:0000256" key="1">
    <source>
        <dbReference type="ARBA" id="ARBA00004442"/>
    </source>
</evidence>
<dbReference type="SUPFAM" id="SSF48452">
    <property type="entry name" value="TPR-like"/>
    <property type="match status" value="1"/>
</dbReference>
<accession>A0A1G7L879</accession>
<dbReference type="Pfam" id="PF07980">
    <property type="entry name" value="SusD_RagB"/>
    <property type="match status" value="1"/>
</dbReference>
<proteinExistence type="inferred from homology"/>
<feature type="signal peptide" evidence="6">
    <location>
        <begin position="1"/>
        <end position="20"/>
    </location>
</feature>
<feature type="domain" description="RagB/SusD" evidence="7">
    <location>
        <begin position="338"/>
        <end position="415"/>
    </location>
</feature>
<name>A0A1G7L879_9SPHI</name>
<gene>
    <name evidence="9" type="ORF">SAMN05216464_11875</name>
</gene>
<dbReference type="Pfam" id="PF14322">
    <property type="entry name" value="SusD-like_3"/>
    <property type="match status" value="1"/>
</dbReference>
<evidence type="ECO:0000259" key="8">
    <source>
        <dbReference type="Pfam" id="PF14322"/>
    </source>
</evidence>
<dbReference type="RefSeq" id="WP_091155546.1">
    <property type="nucleotide sequence ID" value="NZ_FNAI01000018.1"/>
</dbReference>
<evidence type="ECO:0000256" key="4">
    <source>
        <dbReference type="ARBA" id="ARBA00023136"/>
    </source>
</evidence>
<dbReference type="InterPro" id="IPR012944">
    <property type="entry name" value="SusD_RagB_dom"/>
</dbReference>
<dbReference type="OrthoDB" id="653598at2"/>
<dbReference type="Gene3D" id="1.25.40.390">
    <property type="match status" value="1"/>
</dbReference>
<comment type="subcellular location">
    <subcellularLocation>
        <location evidence="1">Cell outer membrane</location>
    </subcellularLocation>
</comment>
<evidence type="ECO:0000256" key="3">
    <source>
        <dbReference type="ARBA" id="ARBA00022729"/>
    </source>
</evidence>
<evidence type="ECO:0000259" key="7">
    <source>
        <dbReference type="Pfam" id="PF07980"/>
    </source>
</evidence>
<evidence type="ECO:0000313" key="9">
    <source>
        <dbReference type="EMBL" id="SDF45727.1"/>
    </source>
</evidence>
<evidence type="ECO:0000313" key="10">
    <source>
        <dbReference type="Proteomes" id="UP000199072"/>
    </source>
</evidence>
<dbReference type="AlphaFoldDB" id="A0A1G7L879"/>
<dbReference type="InterPro" id="IPR033985">
    <property type="entry name" value="SusD-like_N"/>
</dbReference>
<dbReference type="STRING" id="1391627.SAMN05216464_11875"/>
<reference evidence="9 10" key="1">
    <citation type="submission" date="2016-10" db="EMBL/GenBank/DDBJ databases">
        <authorList>
            <person name="de Groot N.N."/>
        </authorList>
    </citation>
    <scope>NUCLEOTIDE SEQUENCE [LARGE SCALE GENOMIC DNA]</scope>
    <source>
        <strain evidence="9 10">47C3B</strain>
    </source>
</reference>
<evidence type="ECO:0000256" key="2">
    <source>
        <dbReference type="ARBA" id="ARBA00006275"/>
    </source>
</evidence>
<protein>
    <submittedName>
        <fullName evidence="9">SusD family protein</fullName>
    </submittedName>
</protein>
<keyword evidence="4" id="KW-0472">Membrane</keyword>
<dbReference type="GO" id="GO:0009279">
    <property type="term" value="C:cell outer membrane"/>
    <property type="evidence" value="ECO:0007669"/>
    <property type="project" value="UniProtKB-SubCell"/>
</dbReference>
<feature type="chain" id="PRO_5011660751" evidence="6">
    <location>
        <begin position="21"/>
        <end position="456"/>
    </location>
</feature>
<dbReference type="EMBL" id="FNAI01000018">
    <property type="protein sequence ID" value="SDF45727.1"/>
    <property type="molecule type" value="Genomic_DNA"/>
</dbReference>
<keyword evidence="3 6" id="KW-0732">Signal</keyword>
<dbReference type="Proteomes" id="UP000199072">
    <property type="component" value="Unassembled WGS sequence"/>
</dbReference>
<dbReference type="PROSITE" id="PS51257">
    <property type="entry name" value="PROKAR_LIPOPROTEIN"/>
    <property type="match status" value="1"/>
</dbReference>
<evidence type="ECO:0000256" key="6">
    <source>
        <dbReference type="SAM" id="SignalP"/>
    </source>
</evidence>
<dbReference type="InterPro" id="IPR011990">
    <property type="entry name" value="TPR-like_helical_dom_sf"/>
</dbReference>
<organism evidence="9 10">
    <name type="scientific">Mucilaginibacter pineti</name>
    <dbReference type="NCBI Taxonomy" id="1391627"/>
    <lineage>
        <taxon>Bacteria</taxon>
        <taxon>Pseudomonadati</taxon>
        <taxon>Bacteroidota</taxon>
        <taxon>Sphingobacteriia</taxon>
        <taxon>Sphingobacteriales</taxon>
        <taxon>Sphingobacteriaceae</taxon>
        <taxon>Mucilaginibacter</taxon>
    </lineage>
</organism>